<dbReference type="GO" id="GO:0003677">
    <property type="term" value="F:DNA binding"/>
    <property type="evidence" value="ECO:0007669"/>
    <property type="project" value="InterPro"/>
</dbReference>
<reference evidence="3" key="1">
    <citation type="submission" date="2019-08" db="EMBL/GenBank/DDBJ databases">
        <authorList>
            <person name="Kucharzyk K."/>
            <person name="Murdoch R.W."/>
            <person name="Higgins S."/>
            <person name="Loffler F."/>
        </authorList>
    </citation>
    <scope>NUCLEOTIDE SEQUENCE</scope>
</reference>
<dbReference type="InterPro" id="IPR011006">
    <property type="entry name" value="CheY-like_superfamily"/>
</dbReference>
<sequence length="236" mass="27278">MKLNCWIVDDEPLALELLDSYAQKTPFLNSTGKYSSAIQAMNNMPNERIDVIFLDIQMPEVNGMEFARFLDKNTRIIFTTAFSEYALDGYKVNALDYLLKPFSYSEFLSASKKALEWFEMKAASEEKGESEVSGIFVRSDYKLVHVLFDDILLVEGLKDYIKIFTGKDPKPILTLMSMKSMEDELPATRFIRVHRSFIVNRDKIVRVEKNRIIIGKHEIPIGETYRKAFMEEINGK</sequence>
<dbReference type="SMART" id="SM00448">
    <property type="entry name" value="REC"/>
    <property type="match status" value="1"/>
</dbReference>
<proteinExistence type="predicted"/>
<feature type="domain" description="Response regulatory" evidence="1">
    <location>
        <begin position="4"/>
        <end position="115"/>
    </location>
</feature>
<dbReference type="PANTHER" id="PTHR37299:SF1">
    <property type="entry name" value="STAGE 0 SPORULATION PROTEIN A HOMOLOG"/>
    <property type="match status" value="1"/>
</dbReference>
<dbReference type="Pfam" id="PF00072">
    <property type="entry name" value="Response_reg"/>
    <property type="match status" value="1"/>
</dbReference>
<dbReference type="EMBL" id="VSSQ01003022">
    <property type="protein sequence ID" value="MPM18633.1"/>
    <property type="molecule type" value="Genomic_DNA"/>
</dbReference>
<dbReference type="PANTHER" id="PTHR37299">
    <property type="entry name" value="TRANSCRIPTIONAL REGULATOR-RELATED"/>
    <property type="match status" value="1"/>
</dbReference>
<dbReference type="SUPFAM" id="SSF52172">
    <property type="entry name" value="CheY-like"/>
    <property type="match status" value="1"/>
</dbReference>
<dbReference type="PROSITE" id="PS50110">
    <property type="entry name" value="RESPONSE_REGULATORY"/>
    <property type="match status" value="1"/>
</dbReference>
<protein>
    <submittedName>
        <fullName evidence="3">Transcriptional regulatory protein BtsR</fullName>
    </submittedName>
</protein>
<dbReference type="InterPro" id="IPR007492">
    <property type="entry name" value="LytTR_DNA-bd_dom"/>
</dbReference>
<dbReference type="FunFam" id="2.40.50.1020:FF:000004">
    <property type="entry name" value="DNA-binding response regulator"/>
    <property type="match status" value="1"/>
</dbReference>
<evidence type="ECO:0000259" key="1">
    <source>
        <dbReference type="PROSITE" id="PS50110"/>
    </source>
</evidence>
<dbReference type="InterPro" id="IPR001789">
    <property type="entry name" value="Sig_transdc_resp-reg_receiver"/>
</dbReference>
<dbReference type="GO" id="GO:0000156">
    <property type="term" value="F:phosphorelay response regulator activity"/>
    <property type="evidence" value="ECO:0007669"/>
    <property type="project" value="InterPro"/>
</dbReference>
<dbReference type="Gene3D" id="3.40.50.2300">
    <property type="match status" value="1"/>
</dbReference>
<evidence type="ECO:0000259" key="2">
    <source>
        <dbReference type="PROSITE" id="PS50930"/>
    </source>
</evidence>
<dbReference type="PROSITE" id="PS50930">
    <property type="entry name" value="HTH_LYTTR"/>
    <property type="match status" value="1"/>
</dbReference>
<evidence type="ECO:0000313" key="3">
    <source>
        <dbReference type="EMBL" id="MPM18633.1"/>
    </source>
</evidence>
<dbReference type="AlphaFoldDB" id="A0A644XWF8"/>
<dbReference type="SMART" id="SM00850">
    <property type="entry name" value="LytTR"/>
    <property type="match status" value="1"/>
</dbReference>
<feature type="domain" description="HTH LytTR-type" evidence="2">
    <location>
        <begin position="135"/>
        <end position="235"/>
    </location>
</feature>
<dbReference type="Pfam" id="PF04397">
    <property type="entry name" value="LytTR"/>
    <property type="match status" value="1"/>
</dbReference>
<dbReference type="InterPro" id="IPR046947">
    <property type="entry name" value="LytR-like"/>
</dbReference>
<accession>A0A644XWF8</accession>
<gene>
    <name evidence="3" type="primary">btsR_15</name>
    <name evidence="3" type="ORF">SDC9_65046</name>
</gene>
<organism evidence="3">
    <name type="scientific">bioreactor metagenome</name>
    <dbReference type="NCBI Taxonomy" id="1076179"/>
    <lineage>
        <taxon>unclassified sequences</taxon>
        <taxon>metagenomes</taxon>
        <taxon>ecological metagenomes</taxon>
    </lineage>
</organism>
<name>A0A644XWF8_9ZZZZ</name>
<dbReference type="Gene3D" id="2.40.50.1020">
    <property type="entry name" value="LytTr DNA-binding domain"/>
    <property type="match status" value="1"/>
</dbReference>
<comment type="caution">
    <text evidence="3">The sequence shown here is derived from an EMBL/GenBank/DDBJ whole genome shotgun (WGS) entry which is preliminary data.</text>
</comment>